<dbReference type="Proteomes" id="UP000813824">
    <property type="component" value="Unassembled WGS sequence"/>
</dbReference>
<sequence>MSDMSPILAWPAPGGPAAAAVPSLAASPPNSSVVPSPSDAGSVEQMGVIIALSVLATAGAICICASLVCNGQFAYASIRFLHSVTMGEWVVEERKVRGRYRMVRTPRLWTVRIAPEKGREKKAGKMNKKRWGSLDPLAASLVIGNGPRTVAACPPMPDNTMPQTQVSVLIAMPSNRSGVHVEPSISDFAIGTTDQDIFPSLNDRLIYHP</sequence>
<dbReference type="AlphaFoldDB" id="A0A8K0UH97"/>
<dbReference type="EMBL" id="JAEVFJ010000041">
    <property type="protein sequence ID" value="KAH8087178.1"/>
    <property type="molecule type" value="Genomic_DNA"/>
</dbReference>
<comment type="caution">
    <text evidence="2">The sequence shown here is derived from an EMBL/GenBank/DDBJ whole genome shotgun (WGS) entry which is preliminary data.</text>
</comment>
<evidence type="ECO:0000313" key="3">
    <source>
        <dbReference type="Proteomes" id="UP000813824"/>
    </source>
</evidence>
<keyword evidence="1" id="KW-0472">Membrane</keyword>
<organism evidence="2 3">
    <name type="scientific">Cristinia sonorae</name>
    <dbReference type="NCBI Taxonomy" id="1940300"/>
    <lineage>
        <taxon>Eukaryota</taxon>
        <taxon>Fungi</taxon>
        <taxon>Dikarya</taxon>
        <taxon>Basidiomycota</taxon>
        <taxon>Agaricomycotina</taxon>
        <taxon>Agaricomycetes</taxon>
        <taxon>Agaricomycetidae</taxon>
        <taxon>Agaricales</taxon>
        <taxon>Pleurotineae</taxon>
        <taxon>Stephanosporaceae</taxon>
        <taxon>Cristinia</taxon>
    </lineage>
</organism>
<protein>
    <submittedName>
        <fullName evidence="2">Uncharacterized protein</fullName>
    </submittedName>
</protein>
<feature type="transmembrane region" description="Helical" evidence="1">
    <location>
        <begin position="49"/>
        <end position="69"/>
    </location>
</feature>
<name>A0A8K0UH97_9AGAR</name>
<keyword evidence="3" id="KW-1185">Reference proteome</keyword>
<gene>
    <name evidence="2" type="ORF">BXZ70DRAFT_543552</name>
</gene>
<evidence type="ECO:0000313" key="2">
    <source>
        <dbReference type="EMBL" id="KAH8087178.1"/>
    </source>
</evidence>
<keyword evidence="1" id="KW-1133">Transmembrane helix</keyword>
<keyword evidence="1" id="KW-0812">Transmembrane</keyword>
<accession>A0A8K0UH97</accession>
<evidence type="ECO:0000256" key="1">
    <source>
        <dbReference type="SAM" id="Phobius"/>
    </source>
</evidence>
<reference evidence="2" key="1">
    <citation type="journal article" date="2021" name="New Phytol.">
        <title>Evolutionary innovations through gain and loss of genes in the ectomycorrhizal Boletales.</title>
        <authorList>
            <person name="Wu G."/>
            <person name="Miyauchi S."/>
            <person name="Morin E."/>
            <person name="Kuo A."/>
            <person name="Drula E."/>
            <person name="Varga T."/>
            <person name="Kohler A."/>
            <person name="Feng B."/>
            <person name="Cao Y."/>
            <person name="Lipzen A."/>
            <person name="Daum C."/>
            <person name="Hundley H."/>
            <person name="Pangilinan J."/>
            <person name="Johnson J."/>
            <person name="Barry K."/>
            <person name="LaButti K."/>
            <person name="Ng V."/>
            <person name="Ahrendt S."/>
            <person name="Min B."/>
            <person name="Choi I.G."/>
            <person name="Park H."/>
            <person name="Plett J.M."/>
            <person name="Magnuson J."/>
            <person name="Spatafora J.W."/>
            <person name="Nagy L.G."/>
            <person name="Henrissat B."/>
            <person name="Grigoriev I.V."/>
            <person name="Yang Z.L."/>
            <person name="Xu J."/>
            <person name="Martin F.M."/>
        </authorList>
    </citation>
    <scope>NUCLEOTIDE SEQUENCE</scope>
    <source>
        <strain evidence="2">KKN 215</strain>
    </source>
</reference>
<proteinExistence type="predicted"/>